<evidence type="ECO:0000313" key="6">
    <source>
        <dbReference type="Proteomes" id="UP000196710"/>
    </source>
</evidence>
<dbReference type="EMBL" id="CP021422">
    <property type="protein sequence ID" value="ASB39686.1"/>
    <property type="molecule type" value="Genomic_DNA"/>
</dbReference>
<evidence type="ECO:0000259" key="3">
    <source>
        <dbReference type="Pfam" id="PF01301"/>
    </source>
</evidence>
<dbReference type="GO" id="GO:0004553">
    <property type="term" value="F:hydrolase activity, hydrolyzing O-glycosyl compounds"/>
    <property type="evidence" value="ECO:0007669"/>
    <property type="project" value="InterPro"/>
</dbReference>
<evidence type="ECO:0000313" key="7">
    <source>
        <dbReference type="Proteomes" id="UP000596035"/>
    </source>
</evidence>
<name>A0A1Z2XML1_9FIRM</name>
<dbReference type="AlphaFoldDB" id="A0A1Z2XML1"/>
<evidence type="ECO:0000256" key="1">
    <source>
        <dbReference type="ARBA" id="ARBA00009809"/>
    </source>
</evidence>
<comment type="similarity">
    <text evidence="1 2">Belongs to the glycosyl hydrolase 35 family.</text>
</comment>
<dbReference type="GO" id="GO:0005975">
    <property type="term" value="P:carbohydrate metabolic process"/>
    <property type="evidence" value="ECO:0007669"/>
    <property type="project" value="InterPro"/>
</dbReference>
<feature type="domain" description="Glycoside hydrolase 35 catalytic" evidence="3">
    <location>
        <begin position="256"/>
        <end position="390"/>
    </location>
</feature>
<dbReference type="EMBL" id="CP065321">
    <property type="protein sequence ID" value="QQR28980.1"/>
    <property type="molecule type" value="Genomic_DNA"/>
</dbReference>
<dbReference type="InterPro" id="IPR031330">
    <property type="entry name" value="Gly_Hdrlase_35_cat"/>
</dbReference>
<protein>
    <submittedName>
        <fullName evidence="5">Beta-galactosidase</fullName>
    </submittedName>
</protein>
<evidence type="ECO:0000313" key="4">
    <source>
        <dbReference type="EMBL" id="ASB39686.1"/>
    </source>
</evidence>
<reference evidence="4" key="1">
    <citation type="journal article" date="2017" name="Genome Announc.">
        <title>High-Quality Whole-Genome Sequences of the Oligo-Mouse-Microbiota Bacterial Community.</title>
        <authorList>
            <person name="Garzetti D."/>
            <person name="Brugiroux S."/>
            <person name="Bunk B."/>
            <person name="Pukall R."/>
            <person name="McCoy K.D."/>
            <person name="Macpherson A.J."/>
            <person name="Stecher B."/>
        </authorList>
    </citation>
    <scope>NUCLEOTIDE SEQUENCE</scope>
    <source>
        <strain evidence="4">KB18</strain>
    </source>
</reference>
<dbReference type="PRINTS" id="PR00742">
    <property type="entry name" value="GLHYDRLASE35"/>
</dbReference>
<keyword evidence="6" id="KW-1185">Reference proteome</keyword>
<dbReference type="Proteomes" id="UP000196710">
    <property type="component" value="Chromosome"/>
</dbReference>
<dbReference type="KEGG" id="amur:ADH66_02825"/>
<reference evidence="6" key="2">
    <citation type="submission" date="2017-05" db="EMBL/GenBank/DDBJ databases">
        <title>Improved OligoMM genomes.</title>
        <authorList>
            <person name="Garzetti D."/>
        </authorList>
    </citation>
    <scope>NUCLEOTIDE SEQUENCE [LARGE SCALE GENOMIC DNA]</scope>
    <source>
        <strain evidence="6">KB18</strain>
    </source>
</reference>
<organism evidence="5 7">
    <name type="scientific">Acutalibacter muris</name>
    <dbReference type="NCBI Taxonomy" id="1796620"/>
    <lineage>
        <taxon>Bacteria</taxon>
        <taxon>Bacillati</taxon>
        <taxon>Bacillota</taxon>
        <taxon>Clostridia</taxon>
        <taxon>Eubacteriales</taxon>
        <taxon>Acutalibacteraceae</taxon>
        <taxon>Acutalibacter</taxon>
    </lineage>
</organism>
<proteinExistence type="inferred from homology"/>
<dbReference type="SUPFAM" id="SSF51445">
    <property type="entry name" value="(Trans)glycosidases"/>
    <property type="match status" value="1"/>
</dbReference>
<dbReference type="InterPro" id="IPR001944">
    <property type="entry name" value="Glycoside_Hdrlase_35"/>
</dbReference>
<evidence type="ECO:0000256" key="2">
    <source>
        <dbReference type="RuleBase" id="RU003679"/>
    </source>
</evidence>
<dbReference type="Proteomes" id="UP000596035">
    <property type="component" value="Chromosome"/>
</dbReference>
<dbReference type="Pfam" id="PF01301">
    <property type="entry name" value="Glyco_hydro_35"/>
    <property type="match status" value="2"/>
</dbReference>
<dbReference type="Gene3D" id="3.20.20.80">
    <property type="entry name" value="Glycosidases"/>
    <property type="match status" value="1"/>
</dbReference>
<dbReference type="RefSeq" id="WP_066535918.1">
    <property type="nucleotide sequence ID" value="NZ_CP021422.1"/>
</dbReference>
<accession>A0A1Z2XML1</accession>
<sequence>MNYKLSLLDTHAKNLYPLGDDFSGKSPQGTTLSVNNYYMEQDGRPFFGVSGEFHFSRMEPARWEDELIKMKLGGVNIVATYIFWNHHEETEGSFDFTGRRDLRRFVELCRKHGLYVILRSGPFDHGEVRNGGLPDWLYGKPFEVRRLSPGFLACVQRLYTEVAGQVKGLFFGDGGPIIGVQIDNEYMASSAPWEMTTGISNEWAFGGDEGEAYLLRLKELARECGLRPVFYTCTGWGNAPAPDSMLPLWGGYAYRPWLFYSHKGEHPATEQYVYQDYHKNGIVCTDDFRPKYKPETRPYACCEMGGGMMCSYNYRFQLPYKSVDAMANVKLGSGCNFLGYYMYQGGSNPIGKNGQYLNESQVCKISYDYQAVLGEFGQVRESYKRTKLLHYFVRSFARELCSLPTVLPEGASSIDPNDTDTLRFAVRTDGRRGFLFVNNFQDHCTTHDRIEETVTLEMEGGPLTFSFGIAAEENCILPFHMDLDGIKLVQANAQPITRIERDGGGVYVFLVPKGMKGEFVFAEGAEVDGSNIFICPDGLTAEEFAVTQGEKQAKVLVLSRDMAEQMYIVDSGRLVFTTEALLEDETGLRLETMEPENTVYCYPADSLGGEHTVQGPLGEYRFVTENWQEGAVTVEQAGPSRYTLKLPENLMGGAKDVLLKIEYAGDIAHAFLNSRMISDNFHNGAPWEIGLRELAGELREEPMVIAITPLKEGANVKVESPMAGRLEEIGKSVAGLHRAELCPVYEIGLGR</sequence>
<evidence type="ECO:0000313" key="5">
    <source>
        <dbReference type="EMBL" id="QQR28980.1"/>
    </source>
</evidence>
<reference evidence="5 7" key="3">
    <citation type="submission" date="2020-11" db="EMBL/GenBank/DDBJ databases">
        <title>Closed and high quality bacterial genomes of the OMM12 community.</title>
        <authorList>
            <person name="Marbouty M."/>
            <person name="Lamy-Besnier Q."/>
            <person name="Debarbieux L."/>
            <person name="Koszul R."/>
        </authorList>
    </citation>
    <scope>NUCLEOTIDE SEQUENCE [LARGE SCALE GENOMIC DNA]</scope>
    <source>
        <strain evidence="5 7">KB18</strain>
    </source>
</reference>
<dbReference type="PANTHER" id="PTHR23421">
    <property type="entry name" value="BETA-GALACTOSIDASE RELATED"/>
    <property type="match status" value="1"/>
</dbReference>
<feature type="domain" description="Glycoside hydrolase 35 catalytic" evidence="3">
    <location>
        <begin position="41"/>
        <end position="188"/>
    </location>
</feature>
<dbReference type="InterPro" id="IPR017853">
    <property type="entry name" value="GH"/>
</dbReference>
<gene>
    <name evidence="4" type="ORF">ADH66_02825</name>
    <name evidence="5" type="ORF">I5Q82_12875</name>
</gene>